<gene>
    <name evidence="1" type="ORF">GR170_14680</name>
</gene>
<organism evidence="1 2">
    <name type="scientific">Pseudooceanicola albus</name>
    <dbReference type="NCBI Taxonomy" id="2692189"/>
    <lineage>
        <taxon>Bacteria</taxon>
        <taxon>Pseudomonadati</taxon>
        <taxon>Pseudomonadota</taxon>
        <taxon>Alphaproteobacteria</taxon>
        <taxon>Rhodobacterales</taxon>
        <taxon>Paracoccaceae</taxon>
        <taxon>Pseudooceanicola</taxon>
    </lineage>
</organism>
<sequence length="85" mass="9946">MDPWTVSRDVMQERGHRKLNFFATHQERPEIIDLDVSPYEELSVETFKRMVDLGFPSGGNSPLRADQIELMWWRKFGIKPDQPAA</sequence>
<proteinExistence type="predicted"/>
<evidence type="ECO:0000313" key="2">
    <source>
        <dbReference type="Proteomes" id="UP000477911"/>
    </source>
</evidence>
<evidence type="ECO:0000313" key="1">
    <source>
        <dbReference type="EMBL" id="MXN19086.1"/>
    </source>
</evidence>
<accession>A0A6L7G6S0</accession>
<dbReference type="Proteomes" id="UP000477911">
    <property type="component" value="Unassembled WGS sequence"/>
</dbReference>
<comment type="caution">
    <text evidence="1">The sequence shown here is derived from an EMBL/GenBank/DDBJ whole genome shotgun (WGS) entry which is preliminary data.</text>
</comment>
<dbReference type="RefSeq" id="WP_160895204.1">
    <property type="nucleotide sequence ID" value="NZ_WUMU01000016.1"/>
</dbReference>
<name>A0A6L7G6S0_9RHOB</name>
<protein>
    <submittedName>
        <fullName evidence="1">Uncharacterized protein</fullName>
    </submittedName>
</protein>
<keyword evidence="2" id="KW-1185">Reference proteome</keyword>
<dbReference type="EMBL" id="WUMU01000016">
    <property type="protein sequence ID" value="MXN19086.1"/>
    <property type="molecule type" value="Genomic_DNA"/>
</dbReference>
<reference evidence="1 2" key="1">
    <citation type="submission" date="2019-12" db="EMBL/GenBank/DDBJ databases">
        <authorList>
            <person name="Li M."/>
        </authorList>
    </citation>
    <scope>NUCLEOTIDE SEQUENCE [LARGE SCALE GENOMIC DNA]</scope>
    <source>
        <strain evidence="1 2">GBMRC 2024</strain>
    </source>
</reference>
<dbReference type="AlphaFoldDB" id="A0A6L7G6S0"/>